<dbReference type="GeneID" id="75132171"/>
<dbReference type="Pfam" id="PF13519">
    <property type="entry name" value="VWA_2"/>
    <property type="match status" value="1"/>
</dbReference>
<dbReference type="RefSeq" id="WP_033144537.1">
    <property type="nucleotide sequence ID" value="NZ_AP019630.1"/>
</dbReference>
<dbReference type="PROSITE" id="PS50234">
    <property type="entry name" value="VWFA"/>
    <property type="match status" value="1"/>
</dbReference>
<dbReference type="SUPFAM" id="SSF53300">
    <property type="entry name" value="vWA-like"/>
    <property type="match status" value="1"/>
</dbReference>
<name>A0A263VN89_ENTAS</name>
<reference evidence="4" key="2">
    <citation type="submission" date="2021-07" db="EMBL/GenBank/DDBJ databases">
        <title>Characterization of Emerging Pathogens Carrying KPC-2 Gene in IncP-6 Plasmids Isolated from Urban Sewage in Argentina.</title>
        <authorList>
            <person name="Ghiglione B."/>
            <person name="Haim M.S."/>
            <person name="Dropa M."/>
        </authorList>
    </citation>
    <scope>NUCLEOTIDE SEQUENCE</scope>
    <source>
        <strain evidence="4">WW-19C</strain>
    </source>
</reference>
<feature type="transmembrane region" description="Helical" evidence="1">
    <location>
        <begin position="149"/>
        <end position="167"/>
    </location>
</feature>
<evidence type="ECO:0000313" key="3">
    <source>
        <dbReference type="EMBL" id="MBA8076182.1"/>
    </source>
</evidence>
<dbReference type="Proteomes" id="UP000826990">
    <property type="component" value="Chromosome"/>
</dbReference>
<dbReference type="Gene3D" id="3.40.50.410">
    <property type="entry name" value="von Willebrand factor, type A domain"/>
    <property type="match status" value="1"/>
</dbReference>
<feature type="domain" description="VWFA" evidence="2">
    <location>
        <begin position="207"/>
        <end position="396"/>
    </location>
</feature>
<proteinExistence type="predicted"/>
<dbReference type="EMBL" id="CP080107">
    <property type="protein sequence ID" value="QYD27462.1"/>
    <property type="molecule type" value="Genomic_DNA"/>
</dbReference>
<evidence type="ECO:0000259" key="2">
    <source>
        <dbReference type="PROSITE" id="PS50234"/>
    </source>
</evidence>
<keyword evidence="1" id="KW-1133">Transmembrane helix</keyword>
<evidence type="ECO:0000313" key="5">
    <source>
        <dbReference type="Proteomes" id="UP000533461"/>
    </source>
</evidence>
<protein>
    <submittedName>
        <fullName evidence="3">VWA domain-containing protein</fullName>
    </submittedName>
</protein>
<keyword evidence="1" id="KW-0472">Membrane</keyword>
<evidence type="ECO:0000313" key="4">
    <source>
        <dbReference type="EMBL" id="QYD27462.1"/>
    </source>
</evidence>
<dbReference type="Proteomes" id="UP000533461">
    <property type="component" value="Unassembled WGS sequence"/>
</dbReference>
<evidence type="ECO:0000256" key="1">
    <source>
        <dbReference type="SAM" id="Phobius"/>
    </source>
</evidence>
<dbReference type="InterPro" id="IPR002035">
    <property type="entry name" value="VWF_A"/>
</dbReference>
<gene>
    <name evidence="3" type="ORF">HV056_06355</name>
    <name evidence="4" type="ORF">KZX48_03315</name>
</gene>
<keyword evidence="1" id="KW-0812">Transmembrane</keyword>
<organism evidence="3 5">
    <name type="scientific">Enterobacter asburiae</name>
    <dbReference type="NCBI Taxonomy" id="61645"/>
    <lineage>
        <taxon>Bacteria</taxon>
        <taxon>Pseudomonadati</taxon>
        <taxon>Pseudomonadota</taxon>
        <taxon>Gammaproteobacteria</taxon>
        <taxon>Enterobacterales</taxon>
        <taxon>Enterobacteriaceae</taxon>
        <taxon>Enterobacter</taxon>
        <taxon>Enterobacter cloacae complex</taxon>
    </lineage>
</organism>
<reference evidence="3 5" key="1">
    <citation type="submission" date="2020-06" db="EMBL/GenBank/DDBJ databases">
        <title>REHAB project genomes.</title>
        <authorList>
            <person name="Shaw L.P."/>
        </authorList>
    </citation>
    <scope>NUCLEOTIDE SEQUENCE [LARGE SCALE GENOMIC DNA]</scope>
    <source>
        <strain evidence="3 5">RHBSTW-00074</strain>
    </source>
</reference>
<dbReference type="AlphaFoldDB" id="A0A263VN89"/>
<dbReference type="SMART" id="SM00327">
    <property type="entry name" value="VWA"/>
    <property type="match status" value="1"/>
</dbReference>
<accession>A0A263VN89</accession>
<dbReference type="InterPro" id="IPR036465">
    <property type="entry name" value="vWFA_dom_sf"/>
</dbReference>
<dbReference type="EMBL" id="JABXRP010000001">
    <property type="protein sequence ID" value="MBA8076182.1"/>
    <property type="molecule type" value="Genomic_DNA"/>
</dbReference>
<sequence>MIRITRTVESEHCLQEYISTFSALNNLIDRHLSKTYLNLFARPQQAEDGAVEWYSEINGKPQRFNALNVVERDKIAILLSQKLAALTQLHQTLSTSAQTSPETLQLLAKIARQPSPERIWIVDGQPVITGWDIMPETKLPAEPLAKKRGWLWLGLLALALLLALVLLRGCWPTVKVATPAVSPVQPAPEHQVKMLCPAQRTKQQAPEMVIIFDASGSMAMSMDATPEEIMRWMQDKPVPGIDREPRRITLAHQSAKHIIDDVPNDMDISLIAAANCHQVNATPAFLPEQRAELKKLIDKIQPVGKTALAEALEEAGKRVNGVDRDAIILLVTDGEETCGGSPCDVALELKKRKPRLQVNVVDIMNTGAGNCIASNTGGKVFAVNNTQEFNKMMNNAVKEYIPQGCD</sequence>